<dbReference type="CDD" id="cd01392">
    <property type="entry name" value="HTH_LacI"/>
    <property type="match status" value="1"/>
</dbReference>
<dbReference type="InterPro" id="IPR028082">
    <property type="entry name" value="Peripla_BP_I"/>
</dbReference>
<dbReference type="STRING" id="908809.ABG79_01721"/>
<dbReference type="AlphaFoldDB" id="A0A0R3JSN1"/>
<dbReference type="SUPFAM" id="SSF53822">
    <property type="entry name" value="Periplasmic binding protein-like I"/>
    <property type="match status" value="1"/>
</dbReference>
<proteinExistence type="predicted"/>
<keyword evidence="3" id="KW-0804">Transcription</keyword>
<dbReference type="PANTHER" id="PTHR30146:SF149">
    <property type="entry name" value="HTH-TYPE TRANSCRIPTIONAL REGULATOR EBGR"/>
    <property type="match status" value="1"/>
</dbReference>
<dbReference type="PROSITE" id="PS50932">
    <property type="entry name" value="HTH_LACI_2"/>
    <property type="match status" value="1"/>
</dbReference>
<dbReference type="PRINTS" id="PR00036">
    <property type="entry name" value="HTHLACI"/>
</dbReference>
<keyword evidence="6" id="KW-1185">Reference proteome</keyword>
<dbReference type="Gene3D" id="1.10.260.40">
    <property type="entry name" value="lambda repressor-like DNA-binding domains"/>
    <property type="match status" value="1"/>
</dbReference>
<accession>A0A0R3JSN1</accession>
<dbReference type="PROSITE" id="PS00356">
    <property type="entry name" value="HTH_LACI_1"/>
    <property type="match status" value="1"/>
</dbReference>
<dbReference type="GO" id="GO:0003700">
    <property type="term" value="F:DNA-binding transcription factor activity"/>
    <property type="evidence" value="ECO:0007669"/>
    <property type="project" value="TreeGrafter"/>
</dbReference>
<dbReference type="InterPro" id="IPR010982">
    <property type="entry name" value="Lambda_DNA-bd_dom_sf"/>
</dbReference>
<sequence>MITIRDIARKANVSIATVSRILNNDKTLSVSDETREKILKIVDELGYKPLRKRDVKKQDDKVENALNIGILLAYSEQDEANDPYFLSIRQGIEKECSEKFINISSIVRLDGNKFNFDLNEFDGLIVVGGIEAKDFKNLYNNRNVVFVDHAYEIDEYDSVISSFEKATENVIDYLVSMGHKEIGYIGGRKTVKRITSNEVIEIEDVRLQVYRKKMKELGLYSERNIYIGDWNPSGGYKAMKGAIENGSLPSAFIIASDPMSTGALHALHEANINVPDDVAIISFDDIESAAYLNPPLTTVKTYTEEMGKAAVKLLLERARGREIPIQVVVPTKLIIRKSCGGNDSDYSGYIFYS</sequence>
<feature type="domain" description="HTH lacI-type" evidence="4">
    <location>
        <begin position="2"/>
        <end position="52"/>
    </location>
</feature>
<organism evidence="5 6">
    <name type="scientific">Caloramator mitchellensis</name>
    <dbReference type="NCBI Taxonomy" id="908809"/>
    <lineage>
        <taxon>Bacteria</taxon>
        <taxon>Bacillati</taxon>
        <taxon>Bacillota</taxon>
        <taxon>Clostridia</taxon>
        <taxon>Eubacteriales</taxon>
        <taxon>Clostridiaceae</taxon>
        <taxon>Caloramator</taxon>
    </lineage>
</organism>
<dbReference type="InterPro" id="IPR000843">
    <property type="entry name" value="HTH_LacI"/>
</dbReference>
<dbReference type="Proteomes" id="UP000052015">
    <property type="component" value="Unassembled WGS sequence"/>
</dbReference>
<protein>
    <submittedName>
        <fullName evidence="5">HTH-type transcriptional repressor PurR</fullName>
    </submittedName>
</protein>
<gene>
    <name evidence="5" type="primary">purR_3</name>
    <name evidence="5" type="ORF">ABG79_01721</name>
</gene>
<dbReference type="PANTHER" id="PTHR30146">
    <property type="entry name" value="LACI-RELATED TRANSCRIPTIONAL REPRESSOR"/>
    <property type="match status" value="1"/>
</dbReference>
<evidence type="ECO:0000256" key="1">
    <source>
        <dbReference type="ARBA" id="ARBA00023015"/>
    </source>
</evidence>
<keyword evidence="1" id="KW-0805">Transcription regulation</keyword>
<reference evidence="5 6" key="1">
    <citation type="submission" date="2015-09" db="EMBL/GenBank/DDBJ databases">
        <title>Draft genome sequence of a Caloramator mitchellensis, a moderate thermophile from the Great Artesian Basin of Australia.</title>
        <authorList>
            <person name="Patel B.K."/>
        </authorList>
    </citation>
    <scope>NUCLEOTIDE SEQUENCE [LARGE SCALE GENOMIC DNA]</scope>
    <source>
        <strain evidence="5 6">VF08</strain>
    </source>
</reference>
<evidence type="ECO:0000256" key="2">
    <source>
        <dbReference type="ARBA" id="ARBA00023125"/>
    </source>
</evidence>
<dbReference type="SMART" id="SM00354">
    <property type="entry name" value="HTH_LACI"/>
    <property type="match status" value="1"/>
</dbReference>
<evidence type="ECO:0000313" key="5">
    <source>
        <dbReference type="EMBL" id="KRQ86512.1"/>
    </source>
</evidence>
<dbReference type="RefSeq" id="WP_057979048.1">
    <property type="nucleotide sequence ID" value="NZ_LKHP01000009.1"/>
</dbReference>
<evidence type="ECO:0000256" key="3">
    <source>
        <dbReference type="ARBA" id="ARBA00023163"/>
    </source>
</evidence>
<dbReference type="Gene3D" id="3.40.50.2300">
    <property type="match status" value="2"/>
</dbReference>
<dbReference type="OrthoDB" id="43195at2"/>
<dbReference type="SUPFAM" id="SSF47413">
    <property type="entry name" value="lambda repressor-like DNA-binding domains"/>
    <property type="match status" value="1"/>
</dbReference>
<dbReference type="CDD" id="cd01544">
    <property type="entry name" value="PBP1_GalR"/>
    <property type="match status" value="1"/>
</dbReference>
<comment type="caution">
    <text evidence="5">The sequence shown here is derived from an EMBL/GenBank/DDBJ whole genome shotgun (WGS) entry which is preliminary data.</text>
</comment>
<evidence type="ECO:0000259" key="4">
    <source>
        <dbReference type="PROSITE" id="PS50932"/>
    </source>
</evidence>
<dbReference type="Pfam" id="PF13377">
    <property type="entry name" value="Peripla_BP_3"/>
    <property type="match status" value="1"/>
</dbReference>
<evidence type="ECO:0000313" key="6">
    <source>
        <dbReference type="Proteomes" id="UP000052015"/>
    </source>
</evidence>
<dbReference type="InterPro" id="IPR046335">
    <property type="entry name" value="LacI/GalR-like_sensor"/>
</dbReference>
<keyword evidence="2" id="KW-0238">DNA-binding</keyword>
<dbReference type="GO" id="GO:0000976">
    <property type="term" value="F:transcription cis-regulatory region binding"/>
    <property type="evidence" value="ECO:0007669"/>
    <property type="project" value="TreeGrafter"/>
</dbReference>
<name>A0A0R3JSN1_CALMK</name>
<dbReference type="Pfam" id="PF00356">
    <property type="entry name" value="LacI"/>
    <property type="match status" value="1"/>
</dbReference>
<dbReference type="EMBL" id="LKHP01000009">
    <property type="protein sequence ID" value="KRQ86512.1"/>
    <property type="molecule type" value="Genomic_DNA"/>
</dbReference>